<dbReference type="InterPro" id="IPR006059">
    <property type="entry name" value="SBP"/>
</dbReference>
<comment type="similarity">
    <text evidence="1">Belongs to the bacterial solute-binding protein 1 family.</text>
</comment>
<keyword evidence="3" id="KW-0732">Signal</keyword>
<evidence type="ECO:0000256" key="1">
    <source>
        <dbReference type="ARBA" id="ARBA00008520"/>
    </source>
</evidence>
<dbReference type="PROSITE" id="PS51257">
    <property type="entry name" value="PROKAR_LIPOPROTEIN"/>
    <property type="match status" value="1"/>
</dbReference>
<dbReference type="PANTHER" id="PTHR43649:SF29">
    <property type="entry name" value="OSMOPROTECTIVE COMPOUNDS-BINDING PROTEIN GGTB"/>
    <property type="match status" value="1"/>
</dbReference>
<dbReference type="Pfam" id="PF01547">
    <property type="entry name" value="SBP_bac_1"/>
    <property type="match status" value="1"/>
</dbReference>
<evidence type="ECO:0000256" key="3">
    <source>
        <dbReference type="SAM" id="SignalP"/>
    </source>
</evidence>
<evidence type="ECO:0000313" key="4">
    <source>
        <dbReference type="EMBL" id="QUI23677.1"/>
    </source>
</evidence>
<dbReference type="EMBL" id="CP058649">
    <property type="protein sequence ID" value="QUI23677.1"/>
    <property type="molecule type" value="Genomic_DNA"/>
</dbReference>
<reference evidence="4" key="1">
    <citation type="submission" date="2020-07" db="EMBL/GenBank/DDBJ databases">
        <title>Vallitalea pronyensis genome.</title>
        <authorList>
            <person name="Postec A."/>
        </authorList>
    </citation>
    <scope>NUCLEOTIDE SEQUENCE</scope>
    <source>
        <strain evidence="4">FatNI3</strain>
    </source>
</reference>
<evidence type="ECO:0000256" key="2">
    <source>
        <dbReference type="ARBA" id="ARBA00022448"/>
    </source>
</evidence>
<dbReference type="SUPFAM" id="SSF53850">
    <property type="entry name" value="Periplasmic binding protein-like II"/>
    <property type="match status" value="1"/>
</dbReference>
<keyword evidence="5" id="KW-1185">Reference proteome</keyword>
<feature type="signal peptide" evidence="3">
    <location>
        <begin position="1"/>
        <end position="22"/>
    </location>
</feature>
<organism evidence="4 5">
    <name type="scientific">Vallitalea pronyensis</name>
    <dbReference type="NCBI Taxonomy" id="1348613"/>
    <lineage>
        <taxon>Bacteria</taxon>
        <taxon>Bacillati</taxon>
        <taxon>Bacillota</taxon>
        <taxon>Clostridia</taxon>
        <taxon>Lachnospirales</taxon>
        <taxon>Vallitaleaceae</taxon>
        <taxon>Vallitalea</taxon>
    </lineage>
</organism>
<dbReference type="AlphaFoldDB" id="A0A8J8MLM9"/>
<dbReference type="RefSeq" id="WP_212694363.1">
    <property type="nucleotide sequence ID" value="NZ_CP058649.1"/>
</dbReference>
<accession>A0A8J8MLM9</accession>
<dbReference type="InterPro" id="IPR050490">
    <property type="entry name" value="Bact_solute-bd_prot1"/>
</dbReference>
<gene>
    <name evidence="4" type="ORF">HZI73_15875</name>
</gene>
<dbReference type="PANTHER" id="PTHR43649">
    <property type="entry name" value="ARABINOSE-BINDING PROTEIN-RELATED"/>
    <property type="match status" value="1"/>
</dbReference>
<keyword evidence="2" id="KW-0813">Transport</keyword>
<name>A0A8J8MLM9_9FIRM</name>
<dbReference type="KEGG" id="vpy:HZI73_15875"/>
<protein>
    <submittedName>
        <fullName evidence="4">Extracellular solute-binding protein</fullName>
    </submittedName>
</protein>
<dbReference type="Proteomes" id="UP000683246">
    <property type="component" value="Chromosome"/>
</dbReference>
<dbReference type="Gene3D" id="3.40.190.10">
    <property type="entry name" value="Periplasmic binding protein-like II"/>
    <property type="match status" value="2"/>
</dbReference>
<evidence type="ECO:0000313" key="5">
    <source>
        <dbReference type="Proteomes" id="UP000683246"/>
    </source>
</evidence>
<feature type="chain" id="PRO_5038492843" evidence="3">
    <location>
        <begin position="23"/>
        <end position="425"/>
    </location>
</feature>
<sequence length="425" mass="47101">MKKITGLLLICLLVLTMLSACGTKEKDTSKTGAESSEKPVTISFVHWRGEDKEAFDDIIAKFNEKYPHITVEQTIYPSEQYQSTAHTILQDGEAGDVFTSFPGAQFNTIRKADLFEDLSSYGFVKKFNEALITSGIDNGVQYAVAFQLVYNQPVYNKKAFEKAGVDFEETMKDWDSWIGACEKLKAAGYVPIAFPGGDIGPGQFMNSLMMNLEPDEAIWGRVLTGEAKITDDWWVQTLERFNELNEKGYFNASANSLKHQDGINMVASEEAAMLATGSYAISGILSKNPDLELGIISPNPASESEKVWDGIHNATFLIGINQRSSKKDAAEKFIDFLTDKENASEYAKASGQQLTLKDVDYSSKELKEIGEVWGPRTTRTQPRFFITDQDVQNAVIASIQDVIGGTEPQKAAQKAQKLIDEILSR</sequence>
<proteinExistence type="inferred from homology"/>